<accession>A0A0F8XV11</accession>
<name>A0A0F8XV11_9ZZZZ</name>
<protein>
    <submittedName>
        <fullName evidence="1">Uncharacterized protein</fullName>
    </submittedName>
</protein>
<sequence>MAKAPVIDIQIADESNSKAQFGSSVIDALTIPQYQEAFDVYALLVNNIINGILEKASMTFPISVAGLVGNVLGPNSDVEEIGHFAFATADNRKVEINIPGIDLDTFILGSDDLDQADPDVAAFIAIILNGVSTPGGTIIPTDVAELDVDNLRKARKQTRPTGTRG</sequence>
<dbReference type="AlphaFoldDB" id="A0A0F8XV11"/>
<organism evidence="1">
    <name type="scientific">marine sediment metagenome</name>
    <dbReference type="NCBI Taxonomy" id="412755"/>
    <lineage>
        <taxon>unclassified sequences</taxon>
        <taxon>metagenomes</taxon>
        <taxon>ecological metagenomes</taxon>
    </lineage>
</organism>
<evidence type="ECO:0000313" key="1">
    <source>
        <dbReference type="EMBL" id="KKK72912.1"/>
    </source>
</evidence>
<gene>
    <name evidence="1" type="ORF">LCGC14_2899150</name>
</gene>
<proteinExistence type="predicted"/>
<comment type="caution">
    <text evidence="1">The sequence shown here is derived from an EMBL/GenBank/DDBJ whole genome shotgun (WGS) entry which is preliminary data.</text>
</comment>
<dbReference type="EMBL" id="LAZR01057019">
    <property type="protein sequence ID" value="KKK72912.1"/>
    <property type="molecule type" value="Genomic_DNA"/>
</dbReference>
<reference evidence="1" key="1">
    <citation type="journal article" date="2015" name="Nature">
        <title>Complex archaea that bridge the gap between prokaryotes and eukaryotes.</title>
        <authorList>
            <person name="Spang A."/>
            <person name="Saw J.H."/>
            <person name="Jorgensen S.L."/>
            <person name="Zaremba-Niedzwiedzka K."/>
            <person name="Martijn J."/>
            <person name="Lind A.E."/>
            <person name="van Eijk R."/>
            <person name="Schleper C."/>
            <person name="Guy L."/>
            <person name="Ettema T.J."/>
        </authorList>
    </citation>
    <scope>NUCLEOTIDE SEQUENCE</scope>
</reference>